<keyword evidence="2" id="KW-1133">Transmembrane helix</keyword>
<feature type="transmembrane region" description="Helical" evidence="2">
    <location>
        <begin position="33"/>
        <end position="52"/>
    </location>
</feature>
<protein>
    <submittedName>
        <fullName evidence="3">DUF4381 domain-containing protein</fullName>
    </submittedName>
</protein>
<dbReference type="EMBL" id="JAKUDL010000002">
    <property type="protein sequence ID" value="MCH4293983.1"/>
    <property type="molecule type" value="Genomic_DNA"/>
</dbReference>
<accession>A0AAJ1BG36</accession>
<dbReference type="AlphaFoldDB" id="A0AAJ1BG36"/>
<dbReference type="Pfam" id="PF14316">
    <property type="entry name" value="DUF4381"/>
    <property type="match status" value="1"/>
</dbReference>
<evidence type="ECO:0000256" key="1">
    <source>
        <dbReference type="SAM" id="MobiDB-lite"/>
    </source>
</evidence>
<comment type="caution">
    <text evidence="3">The sequence shown here is derived from an EMBL/GenBank/DDBJ whole genome shotgun (WGS) entry which is preliminary data.</text>
</comment>
<evidence type="ECO:0000313" key="3">
    <source>
        <dbReference type="EMBL" id="MCH4293983.1"/>
    </source>
</evidence>
<gene>
    <name evidence="3" type="ORF">MJ923_06665</name>
</gene>
<reference evidence="3 4" key="1">
    <citation type="submission" date="2022-02" db="EMBL/GenBank/DDBJ databases">
        <title>The genome sequence of Shewanella sp. 3B26.</title>
        <authorList>
            <person name="Du J."/>
        </authorList>
    </citation>
    <scope>NUCLEOTIDE SEQUENCE [LARGE SCALE GENOMIC DNA]</scope>
    <source>
        <strain evidence="3 4">3B26</strain>
    </source>
</reference>
<keyword evidence="2" id="KW-0812">Transmembrane</keyword>
<dbReference type="Proteomes" id="UP001297581">
    <property type="component" value="Unassembled WGS sequence"/>
</dbReference>
<proteinExistence type="predicted"/>
<sequence length="189" mass="20528">MDTNASPQANPMLAQMKDIVLPPEVPAWPPAPWVWAAALLLVLILAMAIWFWRKRRAARQAWLRPRDEALSLLGSLSPASEQFALELSALLKRAALSYFPRAEVASLTGAAWTDFLNQRLPGYAQGNFSLLQQSAYQPAPMAKADAEALKALTEQWLIALPQTAKAAINQSGSQMPHGQKANLSQSGGA</sequence>
<evidence type="ECO:0000256" key="2">
    <source>
        <dbReference type="SAM" id="Phobius"/>
    </source>
</evidence>
<keyword evidence="2" id="KW-0472">Membrane</keyword>
<dbReference type="InterPro" id="IPR025489">
    <property type="entry name" value="DUF4381"/>
</dbReference>
<keyword evidence="4" id="KW-1185">Reference proteome</keyword>
<organism evidence="3 4">
    <name type="scientific">Shewanella zhuhaiensis</name>
    <dbReference type="NCBI Taxonomy" id="2919576"/>
    <lineage>
        <taxon>Bacteria</taxon>
        <taxon>Pseudomonadati</taxon>
        <taxon>Pseudomonadota</taxon>
        <taxon>Gammaproteobacteria</taxon>
        <taxon>Alteromonadales</taxon>
        <taxon>Shewanellaceae</taxon>
        <taxon>Shewanella</taxon>
    </lineage>
</organism>
<feature type="region of interest" description="Disordered" evidence="1">
    <location>
        <begin position="169"/>
        <end position="189"/>
    </location>
</feature>
<name>A0AAJ1BG36_9GAMM</name>
<evidence type="ECO:0000313" key="4">
    <source>
        <dbReference type="Proteomes" id="UP001297581"/>
    </source>
</evidence>
<dbReference type="RefSeq" id="WP_240590431.1">
    <property type="nucleotide sequence ID" value="NZ_JAKUDL010000002.1"/>
</dbReference>